<reference evidence="7" key="1">
    <citation type="journal article" date="2019" name="IScience">
        <title>Narwhal Genome Reveals Long-Term Low Genetic Diversity despite Current Large Abundance Size.</title>
        <authorList>
            <person name="Westbury M.V."/>
            <person name="Petersen B."/>
            <person name="Garde E."/>
            <person name="Heide-Jorgensen M.P."/>
            <person name="Lorenzen E.D."/>
        </authorList>
    </citation>
    <scope>NUCLEOTIDE SEQUENCE [LARGE SCALE GENOMIC DNA]</scope>
</reference>
<feature type="non-terminal residue" evidence="6">
    <location>
        <position position="137"/>
    </location>
</feature>
<dbReference type="GO" id="GO:0016020">
    <property type="term" value="C:membrane"/>
    <property type="evidence" value="ECO:0007669"/>
    <property type="project" value="TreeGrafter"/>
</dbReference>
<accession>A0A4U1FT28</accession>
<feature type="zinc finger region" description="UBR-type" evidence="4">
    <location>
        <begin position="68"/>
        <end position="137"/>
    </location>
</feature>
<evidence type="ECO:0000256" key="1">
    <source>
        <dbReference type="ARBA" id="ARBA00022723"/>
    </source>
</evidence>
<keyword evidence="2" id="KW-0863">Zinc-finger</keyword>
<dbReference type="InterPro" id="IPR045841">
    <property type="entry name" value="E3_UBR4_N"/>
</dbReference>
<protein>
    <recommendedName>
        <fullName evidence="5">UBR-type domain-containing protein</fullName>
    </recommendedName>
</protein>
<dbReference type="InterPro" id="IPR047509">
    <property type="entry name" value="UBR4-like_UBR-box"/>
</dbReference>
<evidence type="ECO:0000313" key="7">
    <source>
        <dbReference type="Proteomes" id="UP000308365"/>
    </source>
</evidence>
<dbReference type="GO" id="GO:0005829">
    <property type="term" value="C:cytosol"/>
    <property type="evidence" value="ECO:0007669"/>
    <property type="project" value="TreeGrafter"/>
</dbReference>
<name>A0A4U1FT28_MONMO</name>
<dbReference type="InterPro" id="IPR045189">
    <property type="entry name" value="UBR4-like"/>
</dbReference>
<proteinExistence type="predicted"/>
<dbReference type="EMBL" id="RWIC01000014">
    <property type="protein sequence ID" value="TKC53057.1"/>
    <property type="molecule type" value="Genomic_DNA"/>
</dbReference>
<dbReference type="Pfam" id="PF19423">
    <property type="entry name" value="E3_UBR4_N"/>
    <property type="match status" value="1"/>
</dbReference>
<dbReference type="Proteomes" id="UP000308365">
    <property type="component" value="Unassembled WGS sequence"/>
</dbReference>
<evidence type="ECO:0000256" key="3">
    <source>
        <dbReference type="ARBA" id="ARBA00022833"/>
    </source>
</evidence>
<evidence type="ECO:0000259" key="5">
    <source>
        <dbReference type="PROSITE" id="PS51157"/>
    </source>
</evidence>
<dbReference type="GO" id="GO:0008270">
    <property type="term" value="F:zinc ion binding"/>
    <property type="evidence" value="ECO:0007669"/>
    <property type="project" value="UniProtKB-KW"/>
</dbReference>
<dbReference type="PROSITE" id="PS51157">
    <property type="entry name" value="ZF_UBR"/>
    <property type="match status" value="1"/>
</dbReference>
<evidence type="ECO:0000256" key="2">
    <source>
        <dbReference type="ARBA" id="ARBA00022771"/>
    </source>
</evidence>
<dbReference type="SMART" id="SM00396">
    <property type="entry name" value="ZnF_UBR1"/>
    <property type="match status" value="1"/>
</dbReference>
<evidence type="ECO:0000313" key="6">
    <source>
        <dbReference type="EMBL" id="TKC53057.1"/>
    </source>
</evidence>
<dbReference type="GO" id="GO:0004842">
    <property type="term" value="F:ubiquitin-protein transferase activity"/>
    <property type="evidence" value="ECO:0007669"/>
    <property type="project" value="TreeGrafter"/>
</dbReference>
<organism evidence="6 7">
    <name type="scientific">Monodon monoceros</name>
    <name type="common">Narwhal</name>
    <name type="synonym">Ceratodon monodon</name>
    <dbReference type="NCBI Taxonomy" id="40151"/>
    <lineage>
        <taxon>Eukaryota</taxon>
        <taxon>Metazoa</taxon>
        <taxon>Chordata</taxon>
        <taxon>Craniata</taxon>
        <taxon>Vertebrata</taxon>
        <taxon>Euteleostomi</taxon>
        <taxon>Mammalia</taxon>
        <taxon>Eutheria</taxon>
        <taxon>Laurasiatheria</taxon>
        <taxon>Artiodactyla</taxon>
        <taxon>Whippomorpha</taxon>
        <taxon>Cetacea</taxon>
        <taxon>Odontoceti</taxon>
        <taxon>Monodontidae</taxon>
        <taxon>Monodon</taxon>
    </lineage>
</organism>
<sequence length="137" mass="15207">HVVVLECTCHVMSYLADVTNALSQSNGQGPSHLSVDGEERAIEVDSDWVEELAVEEEDSQAEDSDEDSLCNKLCTFTITQKEFMNQHWYHCHTCKMVDGVGVCTVCAKVCHKDHEISYAKYGSFFCDCGAKEDGSCL</sequence>
<dbReference type="CDD" id="cd19680">
    <property type="entry name" value="UBR-box_UBR4"/>
    <property type="match status" value="1"/>
</dbReference>
<feature type="non-terminal residue" evidence="6">
    <location>
        <position position="1"/>
    </location>
</feature>
<feature type="domain" description="UBR-type" evidence="5">
    <location>
        <begin position="68"/>
        <end position="137"/>
    </location>
</feature>
<dbReference type="Pfam" id="PF02207">
    <property type="entry name" value="zf-UBR"/>
    <property type="match status" value="1"/>
</dbReference>
<keyword evidence="1" id="KW-0479">Metal-binding</keyword>
<dbReference type="InterPro" id="IPR003126">
    <property type="entry name" value="Znf_UBR"/>
</dbReference>
<dbReference type="GO" id="GO:0005654">
    <property type="term" value="C:nucleoplasm"/>
    <property type="evidence" value="ECO:0007669"/>
    <property type="project" value="TreeGrafter"/>
</dbReference>
<dbReference type="GO" id="GO:0006511">
    <property type="term" value="P:ubiquitin-dependent protein catabolic process"/>
    <property type="evidence" value="ECO:0007669"/>
    <property type="project" value="TreeGrafter"/>
</dbReference>
<dbReference type="GO" id="GO:0005813">
    <property type="term" value="C:centrosome"/>
    <property type="evidence" value="ECO:0007669"/>
    <property type="project" value="TreeGrafter"/>
</dbReference>
<gene>
    <name evidence="6" type="ORF">EI555_014651</name>
</gene>
<keyword evidence="3" id="KW-0862">Zinc</keyword>
<dbReference type="PANTHER" id="PTHR21725">
    <property type="entry name" value="E3 UBIQUITIN-PROTEIN LIGASE UBR4"/>
    <property type="match status" value="1"/>
</dbReference>
<evidence type="ECO:0000256" key="4">
    <source>
        <dbReference type="PROSITE-ProRule" id="PRU00508"/>
    </source>
</evidence>
<dbReference type="PANTHER" id="PTHR21725:SF1">
    <property type="entry name" value="E3 UBIQUITIN-PROTEIN LIGASE UBR4"/>
    <property type="match status" value="1"/>
</dbReference>
<comment type="caution">
    <text evidence="6">The sequence shown here is derived from an EMBL/GenBank/DDBJ whole genome shotgun (WGS) entry which is preliminary data.</text>
</comment>
<dbReference type="AlphaFoldDB" id="A0A4U1FT28"/>